<feature type="domain" description="AMP-binding enzyme C-terminal" evidence="6">
    <location>
        <begin position="442"/>
        <end position="516"/>
    </location>
</feature>
<evidence type="ECO:0000256" key="4">
    <source>
        <dbReference type="ARBA" id="ARBA00023098"/>
    </source>
</evidence>
<dbReference type="EMBL" id="PVNE01000009">
    <property type="protein sequence ID" value="PRX41009.1"/>
    <property type="molecule type" value="Genomic_DNA"/>
</dbReference>
<evidence type="ECO:0000259" key="5">
    <source>
        <dbReference type="Pfam" id="PF00501"/>
    </source>
</evidence>
<keyword evidence="8" id="KW-1185">Reference proteome</keyword>
<dbReference type="Gene3D" id="3.30.300.30">
    <property type="match status" value="1"/>
</dbReference>
<keyword evidence="4" id="KW-0443">Lipid metabolism</keyword>
<evidence type="ECO:0000313" key="7">
    <source>
        <dbReference type="EMBL" id="PRX41009.1"/>
    </source>
</evidence>
<protein>
    <submittedName>
        <fullName evidence="7">Fatty-acyl-CoA synthase</fullName>
    </submittedName>
</protein>
<evidence type="ECO:0000256" key="1">
    <source>
        <dbReference type="ARBA" id="ARBA00006432"/>
    </source>
</evidence>
<accession>A0A2T0LFL0</accession>
<evidence type="ECO:0000256" key="2">
    <source>
        <dbReference type="ARBA" id="ARBA00022598"/>
    </source>
</evidence>
<dbReference type="PANTHER" id="PTHR43859:SF4">
    <property type="entry name" value="BUTANOATE--COA LIGASE AAE1-RELATED"/>
    <property type="match status" value="1"/>
</dbReference>
<reference evidence="7 8" key="1">
    <citation type="submission" date="2018-03" db="EMBL/GenBank/DDBJ databases">
        <title>Genomic Encyclopedia of Archaeal and Bacterial Type Strains, Phase II (KMG-II): from individual species to whole genera.</title>
        <authorList>
            <person name="Goeker M."/>
        </authorList>
    </citation>
    <scope>NUCLEOTIDE SEQUENCE [LARGE SCALE GENOMIC DNA]</scope>
    <source>
        <strain evidence="7 8">DSM 44946</strain>
    </source>
</reference>
<dbReference type="SUPFAM" id="SSF56801">
    <property type="entry name" value="Acetyl-CoA synthetase-like"/>
    <property type="match status" value="1"/>
</dbReference>
<keyword evidence="2" id="KW-0436">Ligase</keyword>
<dbReference type="GO" id="GO:0016874">
    <property type="term" value="F:ligase activity"/>
    <property type="evidence" value="ECO:0007669"/>
    <property type="project" value="UniProtKB-KW"/>
</dbReference>
<dbReference type="AlphaFoldDB" id="A0A2T0LFL0"/>
<proteinExistence type="inferred from homology"/>
<dbReference type="PANTHER" id="PTHR43859">
    <property type="entry name" value="ACYL-ACTIVATING ENZYME"/>
    <property type="match status" value="1"/>
</dbReference>
<dbReference type="FunFam" id="3.30.300.30:FF:000008">
    <property type="entry name" value="2,3-dihydroxybenzoate-AMP ligase"/>
    <property type="match status" value="1"/>
</dbReference>
<feature type="domain" description="AMP-dependent synthetase/ligase" evidence="5">
    <location>
        <begin position="32"/>
        <end position="391"/>
    </location>
</feature>
<keyword evidence="3" id="KW-0276">Fatty acid metabolism</keyword>
<dbReference type="InterPro" id="IPR000873">
    <property type="entry name" value="AMP-dep_synth/lig_dom"/>
</dbReference>
<evidence type="ECO:0000256" key="3">
    <source>
        <dbReference type="ARBA" id="ARBA00022832"/>
    </source>
</evidence>
<dbReference type="Pfam" id="PF13193">
    <property type="entry name" value="AMP-binding_C"/>
    <property type="match status" value="1"/>
</dbReference>
<dbReference type="InterPro" id="IPR025110">
    <property type="entry name" value="AMP-bd_C"/>
</dbReference>
<dbReference type="InterPro" id="IPR020845">
    <property type="entry name" value="AMP-binding_CS"/>
</dbReference>
<comment type="similarity">
    <text evidence="1">Belongs to the ATP-dependent AMP-binding enzyme family.</text>
</comment>
<organism evidence="7 8">
    <name type="scientific">Planifilum fimeticola</name>
    <dbReference type="NCBI Taxonomy" id="201975"/>
    <lineage>
        <taxon>Bacteria</taxon>
        <taxon>Bacillati</taxon>
        <taxon>Bacillota</taxon>
        <taxon>Bacilli</taxon>
        <taxon>Bacillales</taxon>
        <taxon>Thermoactinomycetaceae</taxon>
        <taxon>Planifilum</taxon>
    </lineage>
</organism>
<sequence length="539" mass="60467">MNYPLTLMHILERAGMLYGSVEIVSRMPDKSLHRYTYADFYRRARSLAKALQKAGLKRGDRVGTLMWNHYVHLESYFGIPAAGGVIHTLNLRLHPDEIAYIANHAGDRFLIVDDVLLPLLQKFRDQLRVEKIIVVSLTGQPVPEGMEEYESFIAEPAEDFVYPELEEEDAAGMCYTSGTTGRPKGVVYSHRALVLHSFATALGDVLGISRRDVVVPVVPMFHVNAWGLPFTCTMVGTKQVFPGPHLDPASLLDLFEKERVTITAGVPTIWLGILQMLEKNPGKWDLVPGMRMMVGGSAAPESMIRAFDRHNLRVVHGWGMTETTPVGTLGILKPHMEEWPEEKQYEYRAKQGLPLPFVEVRIATEDGFAPHDGKTMGELQVRGPWIAADYYNRPDSRDSFTEDGWFRTGDVATIDPEGFVKITDRTKDLIKSGGEWISSVDLENALMGHPAVAEAAVIAVPHPKWQERPLAVVVLKEGAQATEEELIQFLAPKFAKWWLPDGVVFVEEIPRTSAGKFLKAKLREQFKDWVKEGEGLRTE</sequence>
<dbReference type="Pfam" id="PF00501">
    <property type="entry name" value="AMP-binding"/>
    <property type="match status" value="1"/>
</dbReference>
<dbReference type="Proteomes" id="UP000237797">
    <property type="component" value="Unassembled WGS sequence"/>
</dbReference>
<gene>
    <name evidence="7" type="ORF">CLV97_10960</name>
</gene>
<evidence type="ECO:0000313" key="8">
    <source>
        <dbReference type="Proteomes" id="UP000237797"/>
    </source>
</evidence>
<evidence type="ECO:0000259" key="6">
    <source>
        <dbReference type="Pfam" id="PF13193"/>
    </source>
</evidence>
<dbReference type="NCBIfam" id="NF004837">
    <property type="entry name" value="PRK06187.1"/>
    <property type="match status" value="1"/>
</dbReference>
<name>A0A2T0LFL0_9BACL</name>
<dbReference type="InterPro" id="IPR045851">
    <property type="entry name" value="AMP-bd_C_sf"/>
</dbReference>
<dbReference type="CDD" id="cd12119">
    <property type="entry name" value="ttLC_FACS_AlkK_like"/>
    <property type="match status" value="1"/>
</dbReference>
<dbReference type="InterPro" id="IPR042099">
    <property type="entry name" value="ANL_N_sf"/>
</dbReference>
<dbReference type="GO" id="GO:0006631">
    <property type="term" value="P:fatty acid metabolic process"/>
    <property type="evidence" value="ECO:0007669"/>
    <property type="project" value="UniProtKB-KW"/>
</dbReference>
<dbReference type="PROSITE" id="PS00455">
    <property type="entry name" value="AMP_BINDING"/>
    <property type="match status" value="1"/>
</dbReference>
<dbReference type="Gene3D" id="3.40.50.12780">
    <property type="entry name" value="N-terminal domain of ligase-like"/>
    <property type="match status" value="1"/>
</dbReference>
<comment type="caution">
    <text evidence="7">The sequence shown here is derived from an EMBL/GenBank/DDBJ whole genome shotgun (WGS) entry which is preliminary data.</text>
</comment>